<dbReference type="Proteomes" id="UP000507470">
    <property type="component" value="Unassembled WGS sequence"/>
</dbReference>
<dbReference type="OrthoDB" id="6135193at2759"/>
<dbReference type="AlphaFoldDB" id="A0A6J8CMD3"/>
<proteinExistence type="predicted"/>
<protein>
    <submittedName>
        <fullName evidence="1">Uncharacterized protein</fullName>
    </submittedName>
</protein>
<accession>A0A6J8CMD3</accession>
<evidence type="ECO:0000313" key="1">
    <source>
        <dbReference type="EMBL" id="CAC5397628.1"/>
    </source>
</evidence>
<sequence length="224" mass="25725">MGYVTKHDWFTTPEKSSDDTILLRFLDHHHLLTNCRIHCCRYGFKALNINSCAWLKVAKSSKSNGTGLNVAYVGDLVDSQSNLDAHLTFSKDVENEMIKNKYALEANFCRLIREWYEAVDEKGLSANERVRKLLNLREFLLDSCQKCLRQFPPPGSHVCDIPVVLFTGLNTSCERLIQLYRLSKTGTYNVRSIGSLDNETFFSSYRDLDPRVLLCLRHLKSLKP</sequence>
<organism evidence="1 2">
    <name type="scientific">Mytilus coruscus</name>
    <name type="common">Sea mussel</name>
    <dbReference type="NCBI Taxonomy" id="42192"/>
    <lineage>
        <taxon>Eukaryota</taxon>
        <taxon>Metazoa</taxon>
        <taxon>Spiralia</taxon>
        <taxon>Lophotrochozoa</taxon>
        <taxon>Mollusca</taxon>
        <taxon>Bivalvia</taxon>
        <taxon>Autobranchia</taxon>
        <taxon>Pteriomorphia</taxon>
        <taxon>Mytilida</taxon>
        <taxon>Mytiloidea</taxon>
        <taxon>Mytilidae</taxon>
        <taxon>Mytilinae</taxon>
        <taxon>Mytilus</taxon>
    </lineage>
</organism>
<keyword evidence="2" id="KW-1185">Reference proteome</keyword>
<evidence type="ECO:0000313" key="2">
    <source>
        <dbReference type="Proteomes" id="UP000507470"/>
    </source>
</evidence>
<dbReference type="EMBL" id="CACVKT020005709">
    <property type="protein sequence ID" value="CAC5397628.1"/>
    <property type="molecule type" value="Genomic_DNA"/>
</dbReference>
<gene>
    <name evidence="1" type="ORF">MCOR_32051</name>
</gene>
<name>A0A6J8CMD3_MYTCO</name>
<reference evidence="1 2" key="1">
    <citation type="submission" date="2020-06" db="EMBL/GenBank/DDBJ databases">
        <authorList>
            <person name="Li R."/>
            <person name="Bekaert M."/>
        </authorList>
    </citation>
    <scope>NUCLEOTIDE SEQUENCE [LARGE SCALE GENOMIC DNA]</scope>
    <source>
        <strain evidence="2">wild</strain>
    </source>
</reference>